<evidence type="ECO:0008006" key="5">
    <source>
        <dbReference type="Google" id="ProtNLM"/>
    </source>
</evidence>
<dbReference type="AlphaFoldDB" id="A0AAJ0GXP7"/>
<evidence type="ECO:0000256" key="2">
    <source>
        <dbReference type="SAM" id="SignalP"/>
    </source>
</evidence>
<reference evidence="3" key="1">
    <citation type="journal article" date="2023" name="Mol. Phylogenet. Evol.">
        <title>Genome-scale phylogeny and comparative genomics of the fungal order Sordariales.</title>
        <authorList>
            <person name="Hensen N."/>
            <person name="Bonometti L."/>
            <person name="Westerberg I."/>
            <person name="Brannstrom I.O."/>
            <person name="Guillou S."/>
            <person name="Cros-Aarteil S."/>
            <person name="Calhoun S."/>
            <person name="Haridas S."/>
            <person name="Kuo A."/>
            <person name="Mondo S."/>
            <person name="Pangilinan J."/>
            <person name="Riley R."/>
            <person name="LaButti K."/>
            <person name="Andreopoulos B."/>
            <person name="Lipzen A."/>
            <person name="Chen C."/>
            <person name="Yan M."/>
            <person name="Daum C."/>
            <person name="Ng V."/>
            <person name="Clum A."/>
            <person name="Steindorff A."/>
            <person name="Ohm R.A."/>
            <person name="Martin F."/>
            <person name="Silar P."/>
            <person name="Natvig D.O."/>
            <person name="Lalanne C."/>
            <person name="Gautier V."/>
            <person name="Ament-Velasquez S.L."/>
            <person name="Kruys A."/>
            <person name="Hutchinson M.I."/>
            <person name="Powell A.J."/>
            <person name="Barry K."/>
            <person name="Miller A.N."/>
            <person name="Grigoriev I.V."/>
            <person name="Debuchy R."/>
            <person name="Gladieux P."/>
            <person name="Hiltunen Thoren M."/>
            <person name="Johannesson H."/>
        </authorList>
    </citation>
    <scope>NUCLEOTIDE SEQUENCE</scope>
    <source>
        <strain evidence="3">CBS 333.67</strain>
    </source>
</reference>
<proteinExistence type="predicted"/>
<dbReference type="EMBL" id="JAUDZG010000002">
    <property type="protein sequence ID" value="KAK3308091.1"/>
    <property type="molecule type" value="Genomic_DNA"/>
</dbReference>
<name>A0AAJ0GXP7_9PEZI</name>
<feature type="chain" id="PRO_5042552726" description="Secreted protein" evidence="2">
    <location>
        <begin position="24"/>
        <end position="72"/>
    </location>
</feature>
<organism evidence="3 4">
    <name type="scientific">Chaetomium strumarium</name>
    <dbReference type="NCBI Taxonomy" id="1170767"/>
    <lineage>
        <taxon>Eukaryota</taxon>
        <taxon>Fungi</taxon>
        <taxon>Dikarya</taxon>
        <taxon>Ascomycota</taxon>
        <taxon>Pezizomycotina</taxon>
        <taxon>Sordariomycetes</taxon>
        <taxon>Sordariomycetidae</taxon>
        <taxon>Sordariales</taxon>
        <taxon>Chaetomiaceae</taxon>
        <taxon>Chaetomium</taxon>
    </lineage>
</organism>
<evidence type="ECO:0000313" key="3">
    <source>
        <dbReference type="EMBL" id="KAK3308091.1"/>
    </source>
</evidence>
<evidence type="ECO:0000313" key="4">
    <source>
        <dbReference type="Proteomes" id="UP001273166"/>
    </source>
</evidence>
<feature type="signal peptide" evidence="2">
    <location>
        <begin position="1"/>
        <end position="23"/>
    </location>
</feature>
<dbReference type="Proteomes" id="UP001273166">
    <property type="component" value="Unassembled WGS sequence"/>
</dbReference>
<keyword evidence="2" id="KW-0732">Signal</keyword>
<comment type="caution">
    <text evidence="3">The sequence shown here is derived from an EMBL/GenBank/DDBJ whole genome shotgun (WGS) entry which is preliminary data.</text>
</comment>
<accession>A0AAJ0GXP7</accession>
<feature type="region of interest" description="Disordered" evidence="1">
    <location>
        <begin position="45"/>
        <end position="72"/>
    </location>
</feature>
<gene>
    <name evidence="3" type="ORF">B0T15DRAFT_97291</name>
</gene>
<dbReference type="GeneID" id="87890332"/>
<reference evidence="3" key="2">
    <citation type="submission" date="2023-06" db="EMBL/GenBank/DDBJ databases">
        <authorList>
            <consortium name="Lawrence Berkeley National Laboratory"/>
            <person name="Mondo S.J."/>
            <person name="Hensen N."/>
            <person name="Bonometti L."/>
            <person name="Westerberg I."/>
            <person name="Brannstrom I.O."/>
            <person name="Guillou S."/>
            <person name="Cros-Aarteil S."/>
            <person name="Calhoun S."/>
            <person name="Haridas S."/>
            <person name="Kuo A."/>
            <person name="Pangilinan J."/>
            <person name="Riley R."/>
            <person name="Labutti K."/>
            <person name="Andreopoulos B."/>
            <person name="Lipzen A."/>
            <person name="Chen C."/>
            <person name="Yanf M."/>
            <person name="Daum C."/>
            <person name="Ng V."/>
            <person name="Clum A."/>
            <person name="Steindorff A."/>
            <person name="Ohm R."/>
            <person name="Martin F."/>
            <person name="Silar P."/>
            <person name="Natvig D."/>
            <person name="Lalanne C."/>
            <person name="Gautier V."/>
            <person name="Ament-Velasquez S.L."/>
            <person name="Kruys A."/>
            <person name="Hutchinson M.I."/>
            <person name="Powell A.J."/>
            <person name="Barry K."/>
            <person name="Miller A.N."/>
            <person name="Grigoriev I.V."/>
            <person name="Debuchy R."/>
            <person name="Gladieux P."/>
            <person name="Thoren M.H."/>
            <person name="Johannesson H."/>
        </authorList>
    </citation>
    <scope>NUCLEOTIDE SEQUENCE</scope>
    <source>
        <strain evidence="3">CBS 333.67</strain>
    </source>
</reference>
<dbReference type="RefSeq" id="XP_062723871.1">
    <property type="nucleotide sequence ID" value="XM_062871503.1"/>
</dbReference>
<sequence>MRNKKRIVQGLPMLVFLSSTATSAETSAPDWRNMIRWITTAGRERHASGTLTEPTPSIRAGQATAQLRARRS</sequence>
<protein>
    <recommendedName>
        <fullName evidence="5">Secreted protein</fullName>
    </recommendedName>
</protein>
<evidence type="ECO:0000256" key="1">
    <source>
        <dbReference type="SAM" id="MobiDB-lite"/>
    </source>
</evidence>
<keyword evidence="4" id="KW-1185">Reference proteome</keyword>